<dbReference type="AlphaFoldDB" id="A0A2T3NH44"/>
<reference evidence="4 5" key="1">
    <citation type="submission" date="2018-03" db="EMBL/GenBank/DDBJ databases">
        <title>Whole genome sequencing of Histamine producing bacteria.</title>
        <authorList>
            <person name="Butler K."/>
        </authorList>
    </citation>
    <scope>NUCLEOTIDE SEQUENCE [LARGE SCALE GENOMIC DNA]</scope>
    <source>
        <strain evidence="4 5">DSM 19138</strain>
    </source>
</reference>
<evidence type="ECO:0000313" key="5">
    <source>
        <dbReference type="Proteomes" id="UP000241346"/>
    </source>
</evidence>
<dbReference type="CDD" id="cd06225">
    <property type="entry name" value="HAMP"/>
    <property type="match status" value="1"/>
</dbReference>
<feature type="transmembrane region" description="Helical" evidence="1">
    <location>
        <begin position="189"/>
        <end position="208"/>
    </location>
</feature>
<evidence type="ECO:0000259" key="2">
    <source>
        <dbReference type="PROSITE" id="PS50112"/>
    </source>
</evidence>
<proteinExistence type="predicted"/>
<evidence type="ECO:0000259" key="3">
    <source>
        <dbReference type="PROSITE" id="PS50885"/>
    </source>
</evidence>
<feature type="transmembrane region" description="Helical" evidence="1">
    <location>
        <begin position="37"/>
        <end position="55"/>
    </location>
</feature>
<dbReference type="Proteomes" id="UP000241346">
    <property type="component" value="Unassembled WGS sequence"/>
</dbReference>
<dbReference type="GO" id="GO:0007165">
    <property type="term" value="P:signal transduction"/>
    <property type="evidence" value="ECO:0007669"/>
    <property type="project" value="InterPro"/>
</dbReference>
<dbReference type="Gene3D" id="6.10.340.10">
    <property type="match status" value="1"/>
</dbReference>
<dbReference type="SUPFAM" id="SSF55785">
    <property type="entry name" value="PYP-like sensor domain (PAS domain)"/>
    <property type="match status" value="1"/>
</dbReference>
<dbReference type="PROSITE" id="PS50112">
    <property type="entry name" value="PAS"/>
    <property type="match status" value="1"/>
</dbReference>
<feature type="domain" description="PAS" evidence="2">
    <location>
        <begin position="276"/>
        <end position="346"/>
    </location>
</feature>
<dbReference type="InterPro" id="IPR033417">
    <property type="entry name" value="CHASE8"/>
</dbReference>
<comment type="caution">
    <text evidence="4">The sequence shown here is derived from an EMBL/GenBank/DDBJ whole genome shotgun (WGS) entry which is preliminary data.</text>
</comment>
<dbReference type="EMBL" id="PYMB01000002">
    <property type="protein sequence ID" value="PSW14345.1"/>
    <property type="molecule type" value="Genomic_DNA"/>
</dbReference>
<dbReference type="InterPro" id="IPR003660">
    <property type="entry name" value="HAMP_dom"/>
</dbReference>
<organism evidence="4 5">
    <name type="scientific">Photobacterium rosenbergii</name>
    <dbReference type="NCBI Taxonomy" id="294936"/>
    <lineage>
        <taxon>Bacteria</taxon>
        <taxon>Pseudomonadati</taxon>
        <taxon>Pseudomonadota</taxon>
        <taxon>Gammaproteobacteria</taxon>
        <taxon>Vibrionales</taxon>
        <taxon>Vibrionaceae</taxon>
        <taxon>Photobacterium</taxon>
    </lineage>
</organism>
<dbReference type="InterPro" id="IPR035965">
    <property type="entry name" value="PAS-like_dom_sf"/>
</dbReference>
<dbReference type="Gene3D" id="3.30.450.20">
    <property type="entry name" value="PAS domain"/>
    <property type="match status" value="1"/>
</dbReference>
<keyword evidence="1" id="KW-0812">Transmembrane</keyword>
<feature type="domain" description="HAMP" evidence="3">
    <location>
        <begin position="210"/>
        <end position="264"/>
    </location>
</feature>
<accession>A0A2T3NH44</accession>
<dbReference type="Pfam" id="PF17152">
    <property type="entry name" value="CHASE8"/>
    <property type="match status" value="1"/>
</dbReference>
<dbReference type="Pfam" id="PF08448">
    <property type="entry name" value="PAS_4"/>
    <property type="match status" value="1"/>
</dbReference>
<dbReference type="InterPro" id="IPR013656">
    <property type="entry name" value="PAS_4"/>
</dbReference>
<dbReference type="GO" id="GO:0016020">
    <property type="term" value="C:membrane"/>
    <property type="evidence" value="ECO:0007669"/>
    <property type="project" value="InterPro"/>
</dbReference>
<dbReference type="CDD" id="cd00130">
    <property type="entry name" value="PAS"/>
    <property type="match status" value="1"/>
</dbReference>
<gene>
    <name evidence="4" type="ORF">C9J01_07870</name>
</gene>
<dbReference type="InterPro" id="IPR000014">
    <property type="entry name" value="PAS"/>
</dbReference>
<evidence type="ECO:0000256" key="1">
    <source>
        <dbReference type="SAM" id="Phobius"/>
    </source>
</evidence>
<evidence type="ECO:0008006" key="6">
    <source>
        <dbReference type="Google" id="ProtNLM"/>
    </source>
</evidence>
<evidence type="ECO:0000313" key="4">
    <source>
        <dbReference type="EMBL" id="PSW14345.1"/>
    </source>
</evidence>
<dbReference type="NCBIfam" id="TIGR00229">
    <property type="entry name" value="sensory_box"/>
    <property type="match status" value="1"/>
</dbReference>
<dbReference type="PROSITE" id="PS50885">
    <property type="entry name" value="HAMP"/>
    <property type="match status" value="1"/>
</dbReference>
<keyword evidence="1" id="KW-1133">Transmembrane helix</keyword>
<dbReference type="SMART" id="SM00304">
    <property type="entry name" value="HAMP"/>
    <property type="match status" value="1"/>
</dbReference>
<sequence length="389" mass="44615">MSVHNCYVSLFSFPTKKGNTAMIMNNWLKNRTLKQRLSFPILTFNLLVLLGFQFISYQSYLTIERENFISRTQILAKGVGSNLSAPILFNDRLAAKEILSALKADERIVKAKLRLPDHSLFAEYENKTLPFSAPDETEQKKALQHGYHIGKDNLYLAVPVTIDGEVIAQIYLAVSLQQLNEMRQTQLEISLLLIVILVFSSFCFINQIQRWVITPITELNKGIQRLIQGDTHQPIPYNQFSNAELYQLTLGFNNLVTTIQQRDKELRAAMQKLALEKSFVDEVIETVQHALVVVDKSGKITLTNHACQSMFELSSFQLFSKSLIDILRPSERDAFERILENVLVNNKEIEQLTIESRAHSQEVRTFQLVSRPLCHQQQILFAIEDVTER</sequence>
<dbReference type="SMART" id="SM00091">
    <property type="entry name" value="PAS"/>
    <property type="match status" value="1"/>
</dbReference>
<name>A0A2T3NH44_9GAMM</name>
<keyword evidence="1" id="KW-0472">Membrane</keyword>
<protein>
    <recommendedName>
        <fullName evidence="6">PAS domain-containing protein</fullName>
    </recommendedName>
</protein>